<accession>A0A0N1I6C6</accession>
<feature type="compositionally biased region" description="Basic residues" evidence="1">
    <location>
        <begin position="1115"/>
        <end position="1139"/>
    </location>
</feature>
<feature type="compositionally biased region" description="Low complexity" evidence="1">
    <location>
        <begin position="158"/>
        <end position="169"/>
    </location>
</feature>
<dbReference type="GO" id="GO:0005886">
    <property type="term" value="C:plasma membrane"/>
    <property type="evidence" value="ECO:0007669"/>
    <property type="project" value="TreeGrafter"/>
</dbReference>
<feature type="compositionally biased region" description="Low complexity" evidence="1">
    <location>
        <begin position="602"/>
        <end position="628"/>
    </location>
</feature>
<protein>
    <recommendedName>
        <fullName evidence="2">C2 domain-containing protein</fullName>
    </recommendedName>
</protein>
<dbReference type="Pfam" id="PF23128">
    <property type="entry name" value="YbjQ_4"/>
    <property type="match status" value="1"/>
</dbReference>
<feature type="compositionally biased region" description="Gly residues" evidence="1">
    <location>
        <begin position="1418"/>
        <end position="1428"/>
    </location>
</feature>
<keyword evidence="4" id="KW-1185">Reference proteome</keyword>
<name>A0A0N1I6C6_LEPSE</name>
<feature type="compositionally biased region" description="Low complexity" evidence="1">
    <location>
        <begin position="1015"/>
        <end position="1036"/>
    </location>
</feature>
<evidence type="ECO:0000313" key="3">
    <source>
        <dbReference type="EMBL" id="KPI88650.1"/>
    </source>
</evidence>
<feature type="region of interest" description="Disordered" evidence="1">
    <location>
        <begin position="1550"/>
        <end position="1569"/>
    </location>
</feature>
<dbReference type="Pfam" id="PF23025">
    <property type="entry name" value="YbjQ_2"/>
    <property type="match status" value="3"/>
</dbReference>
<feature type="compositionally biased region" description="Polar residues" evidence="1">
    <location>
        <begin position="655"/>
        <end position="664"/>
    </location>
</feature>
<feature type="compositionally biased region" description="Basic and acidic residues" evidence="1">
    <location>
        <begin position="1978"/>
        <end position="1992"/>
    </location>
</feature>
<feature type="compositionally biased region" description="Low complexity" evidence="1">
    <location>
        <begin position="180"/>
        <end position="191"/>
    </location>
</feature>
<feature type="compositionally biased region" description="Polar residues" evidence="1">
    <location>
        <begin position="2041"/>
        <end position="2051"/>
    </location>
</feature>
<proteinExistence type="predicted"/>
<dbReference type="InterPro" id="IPR057815">
    <property type="entry name" value="C2CD5_C"/>
</dbReference>
<feature type="compositionally biased region" description="Low complexity" evidence="1">
    <location>
        <begin position="229"/>
        <end position="241"/>
    </location>
</feature>
<dbReference type="InterPro" id="IPR056431">
    <property type="entry name" value="C2CD5_YbjQ-rel_dom"/>
</dbReference>
<dbReference type="OrthoDB" id="419768at2759"/>
<dbReference type="OMA" id="AGSIHHI"/>
<dbReference type="GO" id="GO:0005509">
    <property type="term" value="F:calcium ion binding"/>
    <property type="evidence" value="ECO:0007669"/>
    <property type="project" value="TreeGrafter"/>
</dbReference>
<feature type="compositionally biased region" description="Low complexity" evidence="1">
    <location>
        <begin position="1142"/>
        <end position="1155"/>
    </location>
</feature>
<sequence length="2066" mass="221018">MATLKVTVHEARDLPIMDRATGLADPYVVVKLDDMEHTTDVARRTRNPVWEHDVRFDTADLLVLQEDPLEIRVYDHDIISRDDIVGMILLDCNSIIYRDNPAVSGWFPLIDSDAGLHGDIRLTIRIKFHAAENPLAPALPERYVRCLDPRVAEHLPHPSSVASPSPASANTNKNRNGNEAAGNPSATSAAAVNSGMGNLHPASQKQQQHLQLPPTPADEGTSQSSAQRAAYSPSSGAAASATVPYPRAHAASASLPQSQQPSQTMRSPFFHPDMHLAAFTSGSSPSMAMNVADSASPAQLTSPALLPLLAEQNLDPLQVARVNHPTLAAEEEGIFVFSVWRLDPAVFRVESTHSMMEELIVKSDPEHVRFTNLRSSRSINDARVIQLFKLSGKVRRQLARKVVELQCNAVLGYVEEFDMEPNGIIVRAYGTPCVVSKVKYVDESEMQRFLRSKKRYLQSSIAAAYETELAQQMQHSPRALAHGASTLPAIGASSMNTRDHPGAGGGPTHLPPPATAHPRTLIEESSPLTLVSTAAAVAAQDLLEISSSTLQSQKLMSPPMNCVTATTDNMTRSAAAHDHMLPPSMVSLTNSSTSAAQMPPDTTSTAVQSPTTTPVYRPTDPARAAQGDDAGGAETYPVTSPRILDDGSNGRPAVTSASAASHLNNARAGPPESAAAAVAGTGANGAPSAVPPALQVSHTTAAATRSALTASARVIISILTVKDLPAGSIHHIGGYICARSVKIVSRVKSRQVISQERDAWWMELREELRANARAFHCNTVLGYEEETQYHEDVVLLSLYGTAVMLDMSVTSLRGGPQYLFQLQKQRVAAKRNCALLHLYEGPRRKDGSPGMGLLASEVGDLLLHHECSICHNKPVPEVLLAACTLPAELSCEAPPRLVQVAVSKTKPNVKGVELAMAVSQALPFIEFALHKQMLFNLRLQQMNACFALRVSIVVGPDAIIGTLIGSGCRLAGLPVPRVPRISVVDPLIANKESVVKLRDVIASRHRRHYNGNRNSSSRSSSSSSSSSSTSSSGSSSQLSLPAGGKPGTTPQLTLPKGSERSGSAIRTSFPDDVSAVAAAQQQHQQKDNTSAPVSASTSVSTSKRRNQRRLERQRQQHLKSSRRQRNRRSSRRRTHRHKHGSTDSSASARSSSSGSKSGGGSRTASSNVASLRSGARGQRVKKHRRKHRTRNGNHNVNRNSMHAAGEEAASGPQRSFAGPATNLASPTSSSSSSSSSSSTSVSSSSRSARSDSSSTSHSSRSSASPNSSSNSWVPTESSESDEDVYAPADEWHAWSSGVRTKTSDYVVKIDDVEEADMMLGMVDSTNFEDGVLLTLPYVPDSANAFDWQERIVLDRRYSRAPVPLCLASSSSGGGGGGGGGVNNSSLSRAARGYGGLYSGTLRDGGSSNIFSNGNTRSDGGGQGEAAGGGADGSVVLNHAAAAGHTALTTRLLNEYCADAKRAFVHRACRMAMRTCQPLRLRVVSLRTEMTFVPNSADLQLRLEGCVMVASSAGSRQLRALEDRAFRVCMHYSLESLSSLWQCHQQQQLQGHSSHSKAGGGGTPTPALRPACTSLATAVNVNTSSRGAPSFPLNPSSPVLSPMMGGDVVSYNASSRRNNTSLYSSRQQQQPPAGLGPSAPNSASLLNLTTASASAGSKLSMSAPLPLVGSEPAYLDARRLFVTCNAPFSMPYVQDITVPPPRVWSGVATAFSEDTATSPKSTSTYAEYRDSRGSRTASLARHWHAFARATRQSIRGLVDRATGGTGDRIDRRLQQQRKWFSSRADGSALHLPDGVEAVNNSSLSLSMAGQRDANYSHPAARLPQDISQLRQLIPVVLFTPLDYVAGRSIVRYLGRLSQHFIREDYDTGTGDDLNVFFQRAEVEIMCMVQALVRLMGGNALLKHRIVYHEICDSDGSGSAFLFATVTGDVVQVSDTEYWGPSQREGHAKKHHSYSKSRSKRDGEDGASADGGNSTPRNRPRNEDAAEDSDKDHGPSAAGKQRKSRRGTLRHQSSRRRHSRGHRHRHRHRRSSSSSAFSAASRGTVSSTTTANSGAPVPHRGQQCGGAP</sequence>
<dbReference type="GO" id="GO:0005544">
    <property type="term" value="F:calcium-dependent phospholipid binding"/>
    <property type="evidence" value="ECO:0007669"/>
    <property type="project" value="InterPro"/>
</dbReference>
<feature type="region of interest" description="Disordered" evidence="1">
    <location>
        <begin position="582"/>
        <end position="691"/>
    </location>
</feature>
<dbReference type="Pfam" id="PF00168">
    <property type="entry name" value="C2"/>
    <property type="match status" value="1"/>
</dbReference>
<feature type="region of interest" description="Disordered" evidence="1">
    <location>
        <begin position="1005"/>
        <end position="1284"/>
    </location>
</feature>
<feature type="compositionally biased region" description="Basic residues" evidence="1">
    <location>
        <begin position="1945"/>
        <end position="1957"/>
    </location>
</feature>
<evidence type="ECO:0000259" key="2">
    <source>
        <dbReference type="PROSITE" id="PS50004"/>
    </source>
</evidence>
<dbReference type="SMART" id="SM00239">
    <property type="entry name" value="C2"/>
    <property type="match status" value="1"/>
</dbReference>
<feature type="region of interest" description="Disordered" evidence="1">
    <location>
        <begin position="1936"/>
        <end position="2066"/>
    </location>
</feature>
<dbReference type="PANTHER" id="PTHR37412">
    <property type="entry name" value="C2 DOMAIN-CONTAINING PROTEIN 5"/>
    <property type="match status" value="1"/>
</dbReference>
<feature type="compositionally biased region" description="Low complexity" evidence="1">
    <location>
        <begin position="1075"/>
        <end position="1101"/>
    </location>
</feature>
<feature type="compositionally biased region" description="Low complexity" evidence="1">
    <location>
        <begin position="666"/>
        <end position="687"/>
    </location>
</feature>
<dbReference type="PROSITE" id="PS50004">
    <property type="entry name" value="C2"/>
    <property type="match status" value="1"/>
</dbReference>
<comment type="caution">
    <text evidence="3">The sequence shown here is derived from an EMBL/GenBank/DDBJ whole genome shotgun (WGS) entry which is preliminary data.</text>
</comment>
<feature type="region of interest" description="Disordered" evidence="1">
    <location>
        <begin position="155"/>
        <end position="269"/>
    </location>
</feature>
<dbReference type="GO" id="GO:0090314">
    <property type="term" value="P:positive regulation of protein targeting to membrane"/>
    <property type="evidence" value="ECO:0007669"/>
    <property type="project" value="TreeGrafter"/>
</dbReference>
<dbReference type="InterPro" id="IPR038983">
    <property type="entry name" value="C2CD5"/>
</dbReference>
<feature type="compositionally biased region" description="Polar residues" evidence="1">
    <location>
        <begin position="1614"/>
        <end position="1630"/>
    </location>
</feature>
<dbReference type="EMBL" id="LJSK01000044">
    <property type="protein sequence ID" value="KPI88650.1"/>
    <property type="molecule type" value="Genomic_DNA"/>
</dbReference>
<feature type="compositionally biased region" description="Polar residues" evidence="1">
    <location>
        <begin position="586"/>
        <end position="596"/>
    </location>
</feature>
<dbReference type="InterPro" id="IPR000008">
    <property type="entry name" value="C2_dom"/>
</dbReference>
<feature type="compositionally biased region" description="Basic residues" evidence="1">
    <location>
        <begin position="1998"/>
        <end position="2029"/>
    </location>
</feature>
<dbReference type="Proteomes" id="UP000038009">
    <property type="component" value="Unassembled WGS sequence"/>
</dbReference>
<feature type="compositionally biased region" description="Low complexity" evidence="1">
    <location>
        <begin position="1224"/>
        <end position="1271"/>
    </location>
</feature>
<feature type="domain" description="C2" evidence="2">
    <location>
        <begin position="1"/>
        <end position="107"/>
    </location>
</feature>
<feature type="compositionally biased region" description="Polar residues" evidence="1">
    <location>
        <begin position="1408"/>
        <end position="1417"/>
    </location>
</feature>
<dbReference type="GO" id="GO:0072659">
    <property type="term" value="P:protein localization to plasma membrane"/>
    <property type="evidence" value="ECO:0007669"/>
    <property type="project" value="TreeGrafter"/>
</dbReference>
<dbReference type="GO" id="GO:0065002">
    <property type="term" value="P:intracellular protein transmembrane transport"/>
    <property type="evidence" value="ECO:0007669"/>
    <property type="project" value="TreeGrafter"/>
</dbReference>
<evidence type="ECO:0000313" key="4">
    <source>
        <dbReference type="Proteomes" id="UP000038009"/>
    </source>
</evidence>
<dbReference type="VEuPathDB" id="TriTrypDB:Lsey_0044_0210"/>
<dbReference type="SUPFAM" id="SSF49562">
    <property type="entry name" value="C2 domain (Calcium/lipid-binding domain, CaLB)"/>
    <property type="match status" value="1"/>
</dbReference>
<feature type="compositionally biased region" description="Polar residues" evidence="1">
    <location>
        <begin position="201"/>
        <end position="210"/>
    </location>
</feature>
<reference evidence="3 4" key="1">
    <citation type="journal article" date="2015" name="PLoS Pathog.">
        <title>Leptomonas seymouri: Adaptations to the Dixenous Life Cycle Analyzed by Genome Sequencing, Transcriptome Profiling and Co-infection with Leishmania donovani.</title>
        <authorList>
            <person name="Kraeva N."/>
            <person name="Butenko A."/>
            <person name="Hlavacova J."/>
            <person name="Kostygov A."/>
            <person name="Myskova J."/>
            <person name="Grybchuk D."/>
            <person name="Lestinova T."/>
            <person name="Votypka J."/>
            <person name="Volf P."/>
            <person name="Opperdoes F."/>
            <person name="Flegontov P."/>
            <person name="Lukes J."/>
            <person name="Yurchenko V."/>
        </authorList>
    </citation>
    <scope>NUCLEOTIDE SEQUENCE [LARGE SCALE GENOMIC DNA]</scope>
    <source>
        <strain evidence="3 4">ATCC 30220</strain>
    </source>
</reference>
<evidence type="ECO:0000256" key="1">
    <source>
        <dbReference type="SAM" id="MobiDB-lite"/>
    </source>
</evidence>
<dbReference type="GO" id="GO:0031340">
    <property type="term" value="P:positive regulation of vesicle fusion"/>
    <property type="evidence" value="ECO:0007669"/>
    <property type="project" value="TreeGrafter"/>
</dbReference>
<feature type="region of interest" description="Disordered" evidence="1">
    <location>
        <begin position="1408"/>
        <end position="1428"/>
    </location>
</feature>
<feature type="region of interest" description="Disordered" evidence="1">
    <location>
        <begin position="493"/>
        <end position="515"/>
    </location>
</feature>
<feature type="region of interest" description="Disordered" evidence="1">
    <location>
        <begin position="1614"/>
        <end position="1641"/>
    </location>
</feature>
<gene>
    <name evidence="3" type="ORF">ABL78_2254</name>
</gene>
<dbReference type="Gene3D" id="2.60.40.150">
    <property type="entry name" value="C2 domain"/>
    <property type="match status" value="1"/>
</dbReference>
<organism evidence="3 4">
    <name type="scientific">Leptomonas seymouri</name>
    <dbReference type="NCBI Taxonomy" id="5684"/>
    <lineage>
        <taxon>Eukaryota</taxon>
        <taxon>Discoba</taxon>
        <taxon>Euglenozoa</taxon>
        <taxon>Kinetoplastea</taxon>
        <taxon>Metakinetoplastina</taxon>
        <taxon>Trypanosomatida</taxon>
        <taxon>Trypanosomatidae</taxon>
        <taxon>Leishmaniinae</taxon>
        <taxon>Leptomonas</taxon>
    </lineage>
</organism>
<dbReference type="InterPro" id="IPR035892">
    <property type="entry name" value="C2_domain_sf"/>
</dbReference>
<feature type="compositionally biased region" description="Basic residues" evidence="1">
    <location>
        <begin position="1178"/>
        <end position="1191"/>
    </location>
</feature>
<dbReference type="GO" id="GO:0010828">
    <property type="term" value="P:positive regulation of D-glucose transmembrane transport"/>
    <property type="evidence" value="ECO:0007669"/>
    <property type="project" value="TreeGrafter"/>
</dbReference>
<feature type="compositionally biased region" description="Low complexity" evidence="1">
    <location>
        <begin position="2030"/>
        <end position="2040"/>
    </location>
</feature>
<dbReference type="PANTHER" id="PTHR37412:SF2">
    <property type="entry name" value="C2 DOMAIN-CONTAINING PROTEIN 5"/>
    <property type="match status" value="1"/>
</dbReference>
<feature type="compositionally biased region" description="Low complexity" evidence="1">
    <location>
        <begin position="248"/>
        <end position="263"/>
    </location>
</feature>